<dbReference type="SFLD" id="SFLDG01018">
    <property type="entry name" value="Squalene/Phytoene_Synthase_Lik"/>
    <property type="match status" value="1"/>
</dbReference>
<dbReference type="RefSeq" id="WP_228026922.1">
    <property type="nucleotide sequence ID" value="NZ_BJCL01000001.1"/>
</dbReference>
<protein>
    <submittedName>
        <fullName evidence="1">Squalene synthase HpnC</fullName>
    </submittedName>
</protein>
<dbReference type="Pfam" id="PF00494">
    <property type="entry name" value="SQS_PSY"/>
    <property type="match status" value="1"/>
</dbReference>
<dbReference type="InterPro" id="IPR002060">
    <property type="entry name" value="Squ/phyt_synthse"/>
</dbReference>
<evidence type="ECO:0000313" key="1">
    <source>
        <dbReference type="EMBL" id="GCL61536.1"/>
    </source>
</evidence>
<accession>A0A480AKJ9</accession>
<dbReference type="SFLD" id="SFLDS00005">
    <property type="entry name" value="Isoprenoid_Synthase_Type_I"/>
    <property type="match status" value="1"/>
</dbReference>
<evidence type="ECO:0000313" key="2">
    <source>
        <dbReference type="Proteomes" id="UP000301751"/>
    </source>
</evidence>
<dbReference type="NCBIfam" id="TIGR03464">
    <property type="entry name" value="HpnC"/>
    <property type="match status" value="1"/>
</dbReference>
<dbReference type="Proteomes" id="UP000301751">
    <property type="component" value="Unassembled WGS sequence"/>
</dbReference>
<dbReference type="InterPro" id="IPR017827">
    <property type="entry name" value="HSQ_synthase_HpnC"/>
</dbReference>
<dbReference type="InterPro" id="IPR044843">
    <property type="entry name" value="Trans_IPPS_bact-type"/>
</dbReference>
<sequence length="284" mass="31435">MPVDHYENFPVASLLCPPAMRAGVTALYHFARTADDIADEGDAPPDARRQQLQQYRQALQDAAAGRPPTGPWAQVFGPLDQAIRRHQLPLQLLDDLLDAFTQDTHNPRYADRDQLLDYCRRSANPVGRLMLHMAGVHGAQALAQSDAICSALQLINFWQDPSVDLPRGRHYVPEADARQHGLTLDALARQGDSPASQALLRALCHWAGDLMTAGAPLACQVPGRLGWELRLVVQGGLRILERISAMQYRTLRQRPTLGPADLPVLLWRAVRMRPARPTPGFHLG</sequence>
<dbReference type="InterPro" id="IPR008949">
    <property type="entry name" value="Isoprenoid_synthase_dom_sf"/>
</dbReference>
<reference evidence="2" key="1">
    <citation type="submission" date="2019-03" db="EMBL/GenBank/DDBJ databases">
        <title>Aquabacterium pictum sp.nov., the first bacteriochlorophyll a-containing freshwater bacterium in the genus Aquabacterium of the class Betaproteobacteria.</title>
        <authorList>
            <person name="Hirose S."/>
            <person name="Tank M."/>
            <person name="Hara E."/>
            <person name="Tamaki H."/>
            <person name="Takaichi S."/>
            <person name="Haruta S."/>
            <person name="Hanada S."/>
        </authorList>
    </citation>
    <scope>NUCLEOTIDE SEQUENCE [LARGE SCALE GENOMIC DNA]</scope>
    <source>
        <strain evidence="2">W35</strain>
    </source>
</reference>
<keyword evidence="2" id="KW-1185">Reference proteome</keyword>
<name>A0A480AKJ9_9BURK</name>
<dbReference type="AlphaFoldDB" id="A0A480AKJ9"/>
<dbReference type="PANTHER" id="PTHR31480">
    <property type="entry name" value="BIFUNCTIONAL LYCOPENE CYCLASE/PHYTOENE SYNTHASE"/>
    <property type="match status" value="1"/>
</dbReference>
<dbReference type="SUPFAM" id="SSF48576">
    <property type="entry name" value="Terpenoid synthases"/>
    <property type="match status" value="1"/>
</dbReference>
<organism evidence="1 2">
    <name type="scientific">Pseudaquabacterium pictum</name>
    <dbReference type="NCBI Taxonomy" id="2315236"/>
    <lineage>
        <taxon>Bacteria</taxon>
        <taxon>Pseudomonadati</taxon>
        <taxon>Pseudomonadota</taxon>
        <taxon>Betaproteobacteria</taxon>
        <taxon>Burkholderiales</taxon>
        <taxon>Sphaerotilaceae</taxon>
        <taxon>Pseudaquabacterium</taxon>
    </lineage>
</organism>
<proteinExistence type="predicted"/>
<dbReference type="GO" id="GO:0004311">
    <property type="term" value="F:geranylgeranyl diphosphate synthase activity"/>
    <property type="evidence" value="ECO:0007669"/>
    <property type="project" value="InterPro"/>
</dbReference>
<dbReference type="SFLD" id="SFLDG01212">
    <property type="entry name" value="Phytoene_synthase_like"/>
    <property type="match status" value="1"/>
</dbReference>
<dbReference type="Gene3D" id="1.10.600.10">
    <property type="entry name" value="Farnesyl Diphosphate Synthase"/>
    <property type="match status" value="1"/>
</dbReference>
<dbReference type="EMBL" id="BJCL01000001">
    <property type="protein sequence ID" value="GCL61536.1"/>
    <property type="molecule type" value="Genomic_DNA"/>
</dbReference>
<gene>
    <name evidence="1" type="ORF">AQPW35_06170</name>
</gene>
<comment type="caution">
    <text evidence="1">The sequence shown here is derived from an EMBL/GenBank/DDBJ whole genome shotgun (WGS) entry which is preliminary data.</text>
</comment>